<dbReference type="EMBL" id="JBHSNZ010000016">
    <property type="protein sequence ID" value="MFC5810322.1"/>
    <property type="molecule type" value="Genomic_DNA"/>
</dbReference>
<reference evidence="2" key="1">
    <citation type="journal article" date="2019" name="Int. J. Syst. Evol. Microbiol.">
        <title>The Global Catalogue of Microorganisms (GCM) 10K type strain sequencing project: providing services to taxonomists for standard genome sequencing and annotation.</title>
        <authorList>
            <consortium name="The Broad Institute Genomics Platform"/>
            <consortium name="The Broad Institute Genome Sequencing Center for Infectious Disease"/>
            <person name="Wu L."/>
            <person name="Ma J."/>
        </authorList>
    </citation>
    <scope>NUCLEOTIDE SEQUENCE [LARGE SCALE GENOMIC DNA]</scope>
    <source>
        <strain evidence="2">JCM 9918</strain>
    </source>
</reference>
<organism evidence="1 2">
    <name type="scientific">Streptomyces heilongjiangensis</name>
    <dbReference type="NCBI Taxonomy" id="945052"/>
    <lineage>
        <taxon>Bacteria</taxon>
        <taxon>Bacillati</taxon>
        <taxon>Actinomycetota</taxon>
        <taxon>Actinomycetes</taxon>
        <taxon>Kitasatosporales</taxon>
        <taxon>Streptomycetaceae</taxon>
        <taxon>Streptomyces</taxon>
    </lineage>
</organism>
<sequence length="76" mass="8015">MTGDGAKPPIGTYAVDTRTGQVGRVMGHEGPYVQLRPVGGGREWDCPPRAVRAATTTERLRAATAHENARSGGEDP</sequence>
<accession>A0ABW1BBF0</accession>
<keyword evidence="2" id="KW-1185">Reference proteome</keyword>
<dbReference type="RefSeq" id="WP_159767312.1">
    <property type="nucleotide sequence ID" value="NZ_JAQOSL010000017.1"/>
</dbReference>
<evidence type="ECO:0008006" key="3">
    <source>
        <dbReference type="Google" id="ProtNLM"/>
    </source>
</evidence>
<protein>
    <recommendedName>
        <fullName evidence="3">Secreted protein</fullName>
    </recommendedName>
</protein>
<comment type="caution">
    <text evidence="1">The sequence shown here is derived from an EMBL/GenBank/DDBJ whole genome shotgun (WGS) entry which is preliminary data.</text>
</comment>
<dbReference type="Proteomes" id="UP001596112">
    <property type="component" value="Unassembled WGS sequence"/>
</dbReference>
<evidence type="ECO:0000313" key="1">
    <source>
        <dbReference type="EMBL" id="MFC5810322.1"/>
    </source>
</evidence>
<gene>
    <name evidence="1" type="ORF">ACFQGO_22950</name>
</gene>
<evidence type="ECO:0000313" key="2">
    <source>
        <dbReference type="Proteomes" id="UP001596112"/>
    </source>
</evidence>
<name>A0ABW1BBF0_9ACTN</name>
<proteinExistence type="predicted"/>